<accession>A0A0N4XRK3</accession>
<sequence>MKKVDELWKDVDEYKRIPEQGPLPYSYDRSPRPTSKPWEVKRALDLNPRYPRTWPGSKMWKLKQLLWAMRRLNDSLEEPRPALRKAIKDAVHYLGDGSFQAHDFLDIAENVARELVAIAKQCERSVNGHPCDKSGALIIEVGNKLKDLLYDLAREEGTPSETDRKRRPMFFSAIRFITMLANADKAPVGAMTTPFY</sequence>
<organism evidence="3">
    <name type="scientific">Nippostrongylus brasiliensis</name>
    <name type="common">Rat hookworm</name>
    <dbReference type="NCBI Taxonomy" id="27835"/>
    <lineage>
        <taxon>Eukaryota</taxon>
        <taxon>Metazoa</taxon>
        <taxon>Ecdysozoa</taxon>
        <taxon>Nematoda</taxon>
        <taxon>Chromadorea</taxon>
        <taxon>Rhabditida</taxon>
        <taxon>Rhabditina</taxon>
        <taxon>Rhabditomorpha</taxon>
        <taxon>Strongyloidea</taxon>
        <taxon>Heligmosomidae</taxon>
        <taxon>Nippostrongylus</taxon>
    </lineage>
</organism>
<dbReference type="EMBL" id="UYSL01011602">
    <property type="protein sequence ID" value="VDL68745.1"/>
    <property type="molecule type" value="Genomic_DNA"/>
</dbReference>
<dbReference type="AlphaFoldDB" id="A0A0N4XRK3"/>
<evidence type="ECO:0000313" key="1">
    <source>
        <dbReference type="EMBL" id="VDL68745.1"/>
    </source>
</evidence>
<proteinExistence type="predicted"/>
<reference evidence="3" key="1">
    <citation type="submission" date="2017-02" db="UniProtKB">
        <authorList>
            <consortium name="WormBaseParasite"/>
        </authorList>
    </citation>
    <scope>IDENTIFICATION</scope>
</reference>
<dbReference type="WBParaSite" id="NBR_0000515501-mRNA-1">
    <property type="protein sequence ID" value="NBR_0000515501-mRNA-1"/>
    <property type="gene ID" value="NBR_0000515501"/>
</dbReference>
<dbReference type="Proteomes" id="UP000271162">
    <property type="component" value="Unassembled WGS sequence"/>
</dbReference>
<evidence type="ECO:0000313" key="3">
    <source>
        <dbReference type="WBParaSite" id="NBR_0000515501-mRNA-1"/>
    </source>
</evidence>
<gene>
    <name evidence="1" type="ORF">NBR_LOCUS5156</name>
</gene>
<reference evidence="1 2" key="2">
    <citation type="submission" date="2018-11" db="EMBL/GenBank/DDBJ databases">
        <authorList>
            <consortium name="Pathogen Informatics"/>
        </authorList>
    </citation>
    <scope>NUCLEOTIDE SEQUENCE [LARGE SCALE GENOMIC DNA]</scope>
</reference>
<name>A0A0N4XRK3_NIPBR</name>
<evidence type="ECO:0000313" key="2">
    <source>
        <dbReference type="Proteomes" id="UP000271162"/>
    </source>
</evidence>
<protein>
    <submittedName>
        <fullName evidence="3">DUF5664 domain-containing protein</fullName>
    </submittedName>
</protein>
<keyword evidence="2" id="KW-1185">Reference proteome</keyword>